<dbReference type="Gene3D" id="3.40.50.300">
    <property type="entry name" value="P-loop containing nucleotide triphosphate hydrolases"/>
    <property type="match status" value="1"/>
</dbReference>
<sequence length="233" mass="26864">MGSVFSTNKNNFLMVGKYSSGKSSIIKIIAPNYVFPIPIMGFNCDFVKISRTVKLTAFSLYNKNSRNFYKRFCNDITGLIFVLDSSCIDDDVKYYLQIFMDCQEVQHSKILILANKCDLENAKTRDEIFDELNLESYNGKILLQMCSTITKYGISEGIQCGQKDDFSCCYENVTRLCNIHQLIQQIKTIFNVIVVIVTYFDELNIFYNLLLDINNIFCDYCQNIIQNLSTIIL</sequence>
<keyword evidence="1" id="KW-0547">Nucleotide-binding</keyword>
<keyword evidence="2" id="KW-0342">GTP-binding</keyword>
<keyword evidence="4" id="KW-1185">Reference proteome</keyword>
<dbReference type="InterPro" id="IPR027417">
    <property type="entry name" value="P-loop_NTPase"/>
</dbReference>
<accession>A0ABP1GLX6</accession>
<evidence type="ECO:0000256" key="1">
    <source>
        <dbReference type="ARBA" id="ARBA00022741"/>
    </source>
</evidence>
<dbReference type="Proteomes" id="UP001642409">
    <property type="component" value="Unassembled WGS sequence"/>
</dbReference>
<evidence type="ECO:0000313" key="3">
    <source>
        <dbReference type="EMBL" id="CAL5974804.1"/>
    </source>
</evidence>
<evidence type="ECO:0000313" key="4">
    <source>
        <dbReference type="Proteomes" id="UP001642409"/>
    </source>
</evidence>
<dbReference type="SMART" id="SM00177">
    <property type="entry name" value="ARF"/>
    <property type="match status" value="1"/>
</dbReference>
<dbReference type="SUPFAM" id="SSF52540">
    <property type="entry name" value="P-loop containing nucleoside triphosphate hydrolases"/>
    <property type="match status" value="1"/>
</dbReference>
<evidence type="ECO:0000256" key="2">
    <source>
        <dbReference type="ARBA" id="ARBA00023134"/>
    </source>
</evidence>
<organism evidence="3 4">
    <name type="scientific">Hexamita inflata</name>
    <dbReference type="NCBI Taxonomy" id="28002"/>
    <lineage>
        <taxon>Eukaryota</taxon>
        <taxon>Metamonada</taxon>
        <taxon>Diplomonadida</taxon>
        <taxon>Hexamitidae</taxon>
        <taxon>Hexamitinae</taxon>
        <taxon>Hexamita</taxon>
    </lineage>
</organism>
<reference evidence="3 4" key="1">
    <citation type="submission" date="2024-07" db="EMBL/GenBank/DDBJ databases">
        <authorList>
            <person name="Akdeniz Z."/>
        </authorList>
    </citation>
    <scope>NUCLEOTIDE SEQUENCE [LARGE SCALE GENOMIC DNA]</scope>
</reference>
<comment type="caution">
    <text evidence="3">The sequence shown here is derived from an EMBL/GenBank/DDBJ whole genome shotgun (WGS) entry which is preliminary data.</text>
</comment>
<name>A0ABP1GLX6_9EUKA</name>
<proteinExistence type="predicted"/>
<dbReference type="PANTHER" id="PTHR11711">
    <property type="entry name" value="ADP RIBOSYLATION FACTOR-RELATED"/>
    <property type="match status" value="1"/>
</dbReference>
<gene>
    <name evidence="3" type="ORF">HINF_LOCUS3036</name>
</gene>
<dbReference type="Pfam" id="PF00025">
    <property type="entry name" value="Arf"/>
    <property type="match status" value="1"/>
</dbReference>
<dbReference type="InterPro" id="IPR024156">
    <property type="entry name" value="Small_GTPase_ARF"/>
</dbReference>
<protein>
    <submittedName>
        <fullName evidence="3">ADP-ribosylation_factor 1</fullName>
    </submittedName>
</protein>
<dbReference type="EMBL" id="CAXDID020000005">
    <property type="protein sequence ID" value="CAL5974804.1"/>
    <property type="molecule type" value="Genomic_DNA"/>
</dbReference>
<dbReference type="InterPro" id="IPR006689">
    <property type="entry name" value="Small_GTPase_ARF/SAR"/>
</dbReference>